<dbReference type="AlphaFoldDB" id="A0A5D0RHB3"/>
<keyword evidence="6 11" id="KW-0812">Transmembrane</keyword>
<feature type="transmembrane region" description="Helical" evidence="11">
    <location>
        <begin position="172"/>
        <end position="193"/>
    </location>
</feature>
<dbReference type="GO" id="GO:0022857">
    <property type="term" value="F:transmembrane transporter activity"/>
    <property type="evidence" value="ECO:0007669"/>
    <property type="project" value="InterPro"/>
</dbReference>
<dbReference type="PANTHER" id="PTHR30561">
    <property type="entry name" value="SMR FAMILY PROTON-DEPENDENT DRUG EFFLUX TRANSPORTER SUGE"/>
    <property type="match status" value="1"/>
</dbReference>
<dbReference type="InterPro" id="IPR000620">
    <property type="entry name" value="EamA_dom"/>
</dbReference>
<dbReference type="GO" id="GO:0009103">
    <property type="term" value="P:lipopolysaccharide biosynthetic process"/>
    <property type="evidence" value="ECO:0007669"/>
    <property type="project" value="UniProtKB-KW"/>
</dbReference>
<proteinExistence type="predicted"/>
<sequence length="278" mass="28915">MSLGILLAVLGAAFLHAGWNALIKTGGDKQTGMLMLTLGHAAIGAVGVALRPLPAPEVWPWLIGSGLIHMAYQLFLAYAYEHGDLSRVYPIARGTAPLIVTLVGAVVLADTVSVTEYIGIFVLGLGIMAMARGVFSSGESRRMLPFALGAAVATAGYSLVDGSGARLSGDAVAYVGWLLILSAVFYVPVILALRGRRVLRATPRGWGLGLAASAASYTAYAVVVWAMTQAPIALVTALRETSILFAVLIGWVLFGEPMGRGKLVAAGLVVSGVILTRL</sequence>
<evidence type="ECO:0000256" key="1">
    <source>
        <dbReference type="ARBA" id="ARBA00004651"/>
    </source>
</evidence>
<dbReference type="InterPro" id="IPR000390">
    <property type="entry name" value="Small_drug/metabolite_transptr"/>
</dbReference>
<evidence type="ECO:0000256" key="3">
    <source>
        <dbReference type="ARBA" id="ARBA00022516"/>
    </source>
</evidence>
<evidence type="ECO:0000256" key="9">
    <source>
        <dbReference type="ARBA" id="ARBA00023098"/>
    </source>
</evidence>
<evidence type="ECO:0000259" key="12">
    <source>
        <dbReference type="Pfam" id="PF00892"/>
    </source>
</evidence>
<keyword evidence="7" id="KW-0448">Lipopolysaccharide biosynthesis</keyword>
<evidence type="ECO:0000256" key="4">
    <source>
        <dbReference type="ARBA" id="ARBA00022519"/>
    </source>
</evidence>
<evidence type="ECO:0000256" key="5">
    <source>
        <dbReference type="ARBA" id="ARBA00022556"/>
    </source>
</evidence>
<keyword evidence="2" id="KW-1003">Cell membrane</keyword>
<dbReference type="Proteomes" id="UP000322080">
    <property type="component" value="Unassembled WGS sequence"/>
</dbReference>
<keyword evidence="10 11" id="KW-0472">Membrane</keyword>
<evidence type="ECO:0000313" key="14">
    <source>
        <dbReference type="Proteomes" id="UP000322080"/>
    </source>
</evidence>
<keyword evidence="3" id="KW-0444">Lipid biosynthesis</keyword>
<evidence type="ECO:0000256" key="2">
    <source>
        <dbReference type="ARBA" id="ARBA00022475"/>
    </source>
</evidence>
<dbReference type="SUPFAM" id="SSF103481">
    <property type="entry name" value="Multidrug resistance efflux transporter EmrE"/>
    <property type="match status" value="2"/>
</dbReference>
<comment type="subcellular location">
    <subcellularLocation>
        <location evidence="1">Cell membrane</location>
        <topology evidence="1">Multi-pass membrane protein</topology>
    </subcellularLocation>
</comment>
<evidence type="ECO:0000256" key="7">
    <source>
        <dbReference type="ARBA" id="ARBA00022985"/>
    </source>
</evidence>
<keyword evidence="14" id="KW-1185">Reference proteome</keyword>
<dbReference type="RefSeq" id="WP_148378070.1">
    <property type="nucleotide sequence ID" value="NZ_VSIY01000009.1"/>
</dbReference>
<feature type="domain" description="EamA" evidence="12">
    <location>
        <begin position="145"/>
        <end position="276"/>
    </location>
</feature>
<dbReference type="GO" id="GO:0009245">
    <property type="term" value="P:lipid A biosynthetic process"/>
    <property type="evidence" value="ECO:0007669"/>
    <property type="project" value="UniProtKB-KW"/>
</dbReference>
<dbReference type="Gene3D" id="1.10.3730.20">
    <property type="match status" value="2"/>
</dbReference>
<reference evidence="13 14" key="1">
    <citation type="submission" date="2019-08" db="EMBL/GenBank/DDBJ databases">
        <title>Identification of a novel species of the genus Boseongicola.</title>
        <authorList>
            <person name="Zhang X.-Q."/>
        </authorList>
    </citation>
    <scope>NUCLEOTIDE SEQUENCE [LARGE SCALE GENOMIC DNA]</scope>
    <source>
        <strain evidence="13 14">HY14</strain>
    </source>
</reference>
<name>A0A5D0RHB3_9RHOB</name>
<accession>A0A5D0RHB3</accession>
<feature type="transmembrane region" description="Helical" evidence="11">
    <location>
        <begin position="91"/>
        <end position="108"/>
    </location>
</feature>
<feature type="domain" description="EamA" evidence="12">
    <location>
        <begin position="4"/>
        <end position="130"/>
    </location>
</feature>
<feature type="transmembrane region" description="Helical" evidence="11">
    <location>
        <begin position="232"/>
        <end position="254"/>
    </location>
</feature>
<evidence type="ECO:0000256" key="6">
    <source>
        <dbReference type="ARBA" id="ARBA00022692"/>
    </source>
</evidence>
<keyword evidence="5" id="KW-0441">Lipid A biosynthesis</keyword>
<dbReference type="Pfam" id="PF00892">
    <property type="entry name" value="EamA"/>
    <property type="match status" value="2"/>
</dbReference>
<dbReference type="InterPro" id="IPR037185">
    <property type="entry name" value="EmrE-like"/>
</dbReference>
<feature type="transmembrane region" description="Helical" evidence="11">
    <location>
        <begin position="143"/>
        <end position="160"/>
    </location>
</feature>
<evidence type="ECO:0000256" key="10">
    <source>
        <dbReference type="ARBA" id="ARBA00023136"/>
    </source>
</evidence>
<feature type="transmembrane region" description="Helical" evidence="11">
    <location>
        <begin position="205"/>
        <end position="226"/>
    </location>
</feature>
<comment type="caution">
    <text evidence="13">The sequence shown here is derived from an EMBL/GenBank/DDBJ whole genome shotgun (WGS) entry which is preliminary data.</text>
</comment>
<organism evidence="13 14">
    <name type="scientific">Maritimibacter fusiformis</name>
    <dbReference type="NCBI Taxonomy" id="2603819"/>
    <lineage>
        <taxon>Bacteria</taxon>
        <taxon>Pseudomonadati</taxon>
        <taxon>Pseudomonadota</taxon>
        <taxon>Alphaproteobacteria</taxon>
        <taxon>Rhodobacterales</taxon>
        <taxon>Roseobacteraceae</taxon>
        <taxon>Maritimibacter</taxon>
    </lineage>
</organism>
<protein>
    <submittedName>
        <fullName evidence="13">EamA family transporter</fullName>
    </submittedName>
</protein>
<dbReference type="PANTHER" id="PTHR30561:SF9">
    <property type="entry name" value="4-AMINO-4-DEOXY-L-ARABINOSE-PHOSPHOUNDECAPRENOL FLIPPASE SUBUNIT ARNF-RELATED"/>
    <property type="match status" value="1"/>
</dbReference>
<evidence type="ECO:0000256" key="11">
    <source>
        <dbReference type="SAM" id="Phobius"/>
    </source>
</evidence>
<gene>
    <name evidence="13" type="ORF">FVF75_11210</name>
</gene>
<evidence type="ECO:0000256" key="8">
    <source>
        <dbReference type="ARBA" id="ARBA00022989"/>
    </source>
</evidence>
<dbReference type="EMBL" id="VSIY01000009">
    <property type="protein sequence ID" value="TYB81007.1"/>
    <property type="molecule type" value="Genomic_DNA"/>
</dbReference>
<feature type="transmembrane region" description="Helical" evidence="11">
    <location>
        <begin position="114"/>
        <end position="131"/>
    </location>
</feature>
<feature type="transmembrane region" description="Helical" evidence="11">
    <location>
        <begin position="58"/>
        <end position="79"/>
    </location>
</feature>
<dbReference type="GO" id="GO:0005886">
    <property type="term" value="C:plasma membrane"/>
    <property type="evidence" value="ECO:0007669"/>
    <property type="project" value="UniProtKB-SubCell"/>
</dbReference>
<keyword evidence="8 11" id="KW-1133">Transmembrane helix</keyword>
<evidence type="ECO:0000313" key="13">
    <source>
        <dbReference type="EMBL" id="TYB81007.1"/>
    </source>
</evidence>
<keyword evidence="9" id="KW-0443">Lipid metabolism</keyword>
<keyword evidence="4" id="KW-0997">Cell inner membrane</keyword>